<dbReference type="PROSITE" id="PS51999">
    <property type="entry name" value="ZF_GRF"/>
    <property type="match status" value="1"/>
</dbReference>
<evidence type="ECO:0000256" key="5">
    <source>
        <dbReference type="SAM" id="MobiDB-lite"/>
    </source>
</evidence>
<keyword evidence="3" id="KW-0862">Zinc</keyword>
<evidence type="ECO:0000256" key="1">
    <source>
        <dbReference type="ARBA" id="ARBA00022723"/>
    </source>
</evidence>
<feature type="region of interest" description="Disordered" evidence="5">
    <location>
        <begin position="37"/>
        <end position="57"/>
    </location>
</feature>
<dbReference type="EMBL" id="HBEK01017957">
    <property type="protein sequence ID" value="CAD8399823.1"/>
    <property type="molecule type" value="Transcribed_RNA"/>
</dbReference>
<evidence type="ECO:0000256" key="3">
    <source>
        <dbReference type="ARBA" id="ARBA00022833"/>
    </source>
</evidence>
<dbReference type="AlphaFoldDB" id="A0A7S0BQ13"/>
<feature type="domain" description="GRF-type" evidence="6">
    <location>
        <begin position="74"/>
        <end position="120"/>
    </location>
</feature>
<evidence type="ECO:0000259" key="6">
    <source>
        <dbReference type="PROSITE" id="PS51999"/>
    </source>
</evidence>
<name>A0A7S0BQ13_9RHOD</name>
<gene>
    <name evidence="7" type="ORF">RMAR0315_LOCUS9816</name>
</gene>
<keyword evidence="1" id="KW-0479">Metal-binding</keyword>
<keyword evidence="2 4" id="KW-0863">Zinc-finger</keyword>
<protein>
    <recommendedName>
        <fullName evidence="6">GRF-type domain-containing protein</fullName>
    </recommendedName>
</protein>
<organism evidence="7">
    <name type="scientific">Rhodosorus marinus</name>
    <dbReference type="NCBI Taxonomy" id="101924"/>
    <lineage>
        <taxon>Eukaryota</taxon>
        <taxon>Rhodophyta</taxon>
        <taxon>Stylonematophyceae</taxon>
        <taxon>Stylonematales</taxon>
        <taxon>Stylonemataceae</taxon>
        <taxon>Rhodosorus</taxon>
    </lineage>
</organism>
<sequence>MSKTLRQAKLARLFPSCGADARSRCSAENVRVKPQPLETRGEKEVGLDNKTSTQTESANAWKKLLKGPRQPPVCKKHGEKTVLREVKKEGPNKGRRFFVCNRPEGLPNNPKSRCNYFEWY</sequence>
<dbReference type="Pfam" id="PF06839">
    <property type="entry name" value="Zn_ribbon_GRF"/>
    <property type="match status" value="1"/>
</dbReference>
<evidence type="ECO:0000313" key="7">
    <source>
        <dbReference type="EMBL" id="CAD8399823.1"/>
    </source>
</evidence>
<reference evidence="7" key="1">
    <citation type="submission" date="2021-01" db="EMBL/GenBank/DDBJ databases">
        <authorList>
            <person name="Corre E."/>
            <person name="Pelletier E."/>
            <person name="Niang G."/>
            <person name="Scheremetjew M."/>
            <person name="Finn R."/>
            <person name="Kale V."/>
            <person name="Holt S."/>
            <person name="Cochrane G."/>
            <person name="Meng A."/>
            <person name="Brown T."/>
            <person name="Cohen L."/>
        </authorList>
    </citation>
    <scope>NUCLEOTIDE SEQUENCE</scope>
    <source>
        <strain evidence="7">UTEX LB 2760</strain>
    </source>
</reference>
<evidence type="ECO:0000256" key="4">
    <source>
        <dbReference type="PROSITE-ProRule" id="PRU01343"/>
    </source>
</evidence>
<evidence type="ECO:0000256" key="2">
    <source>
        <dbReference type="ARBA" id="ARBA00022771"/>
    </source>
</evidence>
<accession>A0A7S0BQ13</accession>
<proteinExistence type="predicted"/>
<dbReference type="InterPro" id="IPR010666">
    <property type="entry name" value="Znf_GRF"/>
</dbReference>
<dbReference type="GO" id="GO:0008270">
    <property type="term" value="F:zinc ion binding"/>
    <property type="evidence" value="ECO:0007669"/>
    <property type="project" value="UniProtKB-KW"/>
</dbReference>